<gene>
    <name evidence="10" type="ORF">bsdcttw_19300</name>
</gene>
<evidence type="ECO:0000256" key="4">
    <source>
        <dbReference type="ARBA" id="ARBA00022643"/>
    </source>
</evidence>
<keyword evidence="5" id="KW-0479">Metal-binding</keyword>
<keyword evidence="8" id="KW-0411">Iron-sulfur</keyword>
<keyword evidence="4" id="KW-0288">FMN</keyword>
<dbReference type="Proteomes" id="UP000515703">
    <property type="component" value="Chromosome"/>
</dbReference>
<evidence type="ECO:0000256" key="8">
    <source>
        <dbReference type="ARBA" id="ARBA00023014"/>
    </source>
</evidence>
<dbReference type="PANTHER" id="PTHR42917">
    <property type="entry name" value="2,4-DIENOYL-COA REDUCTASE"/>
    <property type="match status" value="1"/>
</dbReference>
<dbReference type="GO" id="GO:0051536">
    <property type="term" value="F:iron-sulfur cluster binding"/>
    <property type="evidence" value="ECO:0007669"/>
    <property type="project" value="UniProtKB-KW"/>
</dbReference>
<evidence type="ECO:0000256" key="1">
    <source>
        <dbReference type="ARBA" id="ARBA00001917"/>
    </source>
</evidence>
<evidence type="ECO:0000256" key="2">
    <source>
        <dbReference type="ARBA" id="ARBA00001966"/>
    </source>
</evidence>
<keyword evidence="3" id="KW-0285">Flavoprotein</keyword>
<accession>A0A7I8DKH8</accession>
<dbReference type="InterPro" id="IPR001155">
    <property type="entry name" value="OxRdtase_FMN_N"/>
</dbReference>
<evidence type="ECO:0000313" key="10">
    <source>
        <dbReference type="EMBL" id="BCJ98889.1"/>
    </source>
</evidence>
<dbReference type="GO" id="GO:0010181">
    <property type="term" value="F:FMN binding"/>
    <property type="evidence" value="ECO:0007669"/>
    <property type="project" value="InterPro"/>
</dbReference>
<proteinExistence type="predicted"/>
<dbReference type="AlphaFoldDB" id="A0A7I8DKH8"/>
<reference evidence="10 11" key="1">
    <citation type="submission" date="2020-08" db="EMBL/GenBank/DDBJ databases">
        <title>Draft genome sequencing of an Anaerocolumna strain isolated from anoxic soil subjected to BSD treatment.</title>
        <authorList>
            <person name="Uek A."/>
            <person name="Tonouchi A."/>
        </authorList>
    </citation>
    <scope>NUCLEOTIDE SEQUENCE [LARGE SCALE GENOMIC DNA]</scope>
    <source>
        <strain evidence="10 11">CTTW</strain>
    </source>
</reference>
<dbReference type="Pfam" id="PF00724">
    <property type="entry name" value="Oxidored_FMN"/>
    <property type="match status" value="1"/>
</dbReference>
<dbReference type="GO" id="GO:0046872">
    <property type="term" value="F:metal ion binding"/>
    <property type="evidence" value="ECO:0007669"/>
    <property type="project" value="UniProtKB-KW"/>
</dbReference>
<evidence type="ECO:0000256" key="7">
    <source>
        <dbReference type="ARBA" id="ARBA00023004"/>
    </source>
</evidence>
<dbReference type="SUPFAM" id="SSF51395">
    <property type="entry name" value="FMN-linked oxidoreductases"/>
    <property type="match status" value="1"/>
</dbReference>
<name>A0A7I8DKH8_9FIRM</name>
<dbReference type="PANTHER" id="PTHR42917:SF2">
    <property type="entry name" value="2,4-DIENOYL-COA REDUCTASE [(2E)-ENOYL-COA-PRODUCING]"/>
    <property type="match status" value="1"/>
</dbReference>
<dbReference type="KEGG" id="acht:bsdcttw_19300"/>
<dbReference type="InterPro" id="IPR013785">
    <property type="entry name" value="Aldolase_TIM"/>
</dbReference>
<feature type="domain" description="NADH:flavin oxidoreductase/NADH oxidase N-terminal" evidence="9">
    <location>
        <begin position="2"/>
        <end position="55"/>
    </location>
</feature>
<dbReference type="EMBL" id="AP023368">
    <property type="protein sequence ID" value="BCJ98889.1"/>
    <property type="molecule type" value="Genomic_DNA"/>
</dbReference>
<evidence type="ECO:0000313" key="11">
    <source>
        <dbReference type="Proteomes" id="UP000515703"/>
    </source>
</evidence>
<sequence length="74" mass="8579">MLDCFAMEFFNQRIDEYGGSLDNRLRFAKEIVEAIKTSCGPNYPVAMRFSLKSTHIKEFFNYSGLEAKSRTPFL</sequence>
<comment type="cofactor">
    <cofactor evidence="2">
        <name>[4Fe-4S] cluster</name>
        <dbReference type="ChEBI" id="CHEBI:49883"/>
    </cofactor>
</comment>
<comment type="cofactor">
    <cofactor evidence="1">
        <name>FMN</name>
        <dbReference type="ChEBI" id="CHEBI:58210"/>
    </cofactor>
</comment>
<reference evidence="10 11" key="2">
    <citation type="submission" date="2020-08" db="EMBL/GenBank/DDBJ databases">
        <authorList>
            <person name="Ueki A."/>
            <person name="Tonouchi A."/>
        </authorList>
    </citation>
    <scope>NUCLEOTIDE SEQUENCE [LARGE SCALE GENOMIC DNA]</scope>
    <source>
        <strain evidence="10 11">CTTW</strain>
    </source>
</reference>
<dbReference type="Gene3D" id="3.20.20.70">
    <property type="entry name" value="Aldolase class I"/>
    <property type="match status" value="1"/>
</dbReference>
<evidence type="ECO:0000259" key="9">
    <source>
        <dbReference type="Pfam" id="PF00724"/>
    </source>
</evidence>
<keyword evidence="11" id="KW-1185">Reference proteome</keyword>
<keyword evidence="6" id="KW-0560">Oxidoreductase</keyword>
<evidence type="ECO:0000256" key="6">
    <source>
        <dbReference type="ARBA" id="ARBA00023002"/>
    </source>
</evidence>
<organism evidence="10 11">
    <name type="scientific">Anaerocolumna chitinilytica</name>
    <dbReference type="NCBI Taxonomy" id="1727145"/>
    <lineage>
        <taxon>Bacteria</taxon>
        <taxon>Bacillati</taxon>
        <taxon>Bacillota</taxon>
        <taxon>Clostridia</taxon>
        <taxon>Lachnospirales</taxon>
        <taxon>Lachnospiraceae</taxon>
        <taxon>Anaerocolumna</taxon>
    </lineage>
</organism>
<dbReference type="GO" id="GO:0016491">
    <property type="term" value="F:oxidoreductase activity"/>
    <property type="evidence" value="ECO:0007669"/>
    <property type="project" value="UniProtKB-KW"/>
</dbReference>
<evidence type="ECO:0000256" key="3">
    <source>
        <dbReference type="ARBA" id="ARBA00022630"/>
    </source>
</evidence>
<keyword evidence="7" id="KW-0408">Iron</keyword>
<dbReference type="InterPro" id="IPR051793">
    <property type="entry name" value="NADH:flavin_oxidoreductase"/>
</dbReference>
<protein>
    <recommendedName>
        <fullName evidence="9">NADH:flavin oxidoreductase/NADH oxidase N-terminal domain-containing protein</fullName>
    </recommendedName>
</protein>
<evidence type="ECO:0000256" key="5">
    <source>
        <dbReference type="ARBA" id="ARBA00022723"/>
    </source>
</evidence>